<keyword evidence="1" id="KW-1133">Transmembrane helix</keyword>
<feature type="transmembrane region" description="Helical" evidence="1">
    <location>
        <begin position="12"/>
        <end position="30"/>
    </location>
</feature>
<dbReference type="EMBL" id="AGEJ01000013">
    <property type="protein sequence ID" value="EMD16903.1"/>
    <property type="molecule type" value="Genomic_DNA"/>
</dbReference>
<accession>M2NFB8</accession>
<evidence type="ECO:0000313" key="2">
    <source>
        <dbReference type="EMBL" id="EMD16903.1"/>
    </source>
</evidence>
<keyword evidence="1" id="KW-0812">Transmembrane</keyword>
<sequence>MQELKEHKYMDLLTTIAYIISIVLIVIGAITNNWALYLLIVVFVIILFRLTGYIIDRIHERK</sequence>
<comment type="caution">
    <text evidence="2">The sequence shown here is derived from an EMBL/GenBank/DDBJ whole genome shotgun (WGS) entry which is preliminary data.</text>
</comment>
<organism evidence="2 3">
    <name type="scientific">Eggerthia catenaformis OT 569 = DSM 20559</name>
    <dbReference type="NCBI Taxonomy" id="999415"/>
    <lineage>
        <taxon>Bacteria</taxon>
        <taxon>Bacillati</taxon>
        <taxon>Bacillota</taxon>
        <taxon>Erysipelotrichia</taxon>
        <taxon>Erysipelotrichales</taxon>
        <taxon>Coprobacillaceae</taxon>
        <taxon>Eggerthia</taxon>
    </lineage>
</organism>
<dbReference type="BioCyc" id="ECAT999415-HMP:GTTI-968-MONOMER"/>
<dbReference type="Proteomes" id="UP000011758">
    <property type="component" value="Unassembled WGS sequence"/>
</dbReference>
<feature type="transmembrane region" description="Helical" evidence="1">
    <location>
        <begin position="36"/>
        <end position="55"/>
    </location>
</feature>
<name>M2NFB8_9FIRM</name>
<dbReference type="eggNOG" id="ENOG502ZFB2">
    <property type="taxonomic scope" value="Bacteria"/>
</dbReference>
<gene>
    <name evidence="2" type="ORF">HMPREF9943_00945</name>
</gene>
<reference evidence="2 3" key="1">
    <citation type="submission" date="2013-02" db="EMBL/GenBank/DDBJ databases">
        <title>The Genome Sequence of Lactobacillus catenaformis F0143.</title>
        <authorList>
            <consortium name="The Broad Institute Genome Sequencing Platform"/>
            <person name="Earl A."/>
            <person name="Ward D."/>
            <person name="Feldgarden M."/>
            <person name="Gevers D."/>
            <person name="Izard J."/>
            <person name="Blanton J.M."/>
            <person name="Mathney J."/>
            <person name="Dewhirst F.E."/>
            <person name="Young S.K."/>
            <person name="Zeng Q."/>
            <person name="Gargeya S."/>
            <person name="Fitzgerald M."/>
            <person name="Haas B."/>
            <person name="Abouelleil A."/>
            <person name="Alvarado L."/>
            <person name="Arachchi H.M."/>
            <person name="Berlin A."/>
            <person name="Chapman S.B."/>
            <person name="Gearin G."/>
            <person name="Goldberg J."/>
            <person name="Griggs A."/>
            <person name="Gujja S."/>
            <person name="Hansen M."/>
            <person name="Heiman D."/>
            <person name="Howarth C."/>
            <person name="Larimer J."/>
            <person name="Lui A."/>
            <person name="MacDonald P.J.P."/>
            <person name="McCowen C."/>
            <person name="Montmayeur A."/>
            <person name="Murphy C."/>
            <person name="Neiman D."/>
            <person name="Pearson M."/>
            <person name="Priest M."/>
            <person name="Roberts A."/>
            <person name="Saif S."/>
            <person name="Shea T."/>
            <person name="Sisk P."/>
            <person name="Stolte C."/>
            <person name="Sykes S."/>
            <person name="Wortman J."/>
            <person name="Nusbaum C."/>
            <person name="Birren B."/>
        </authorList>
    </citation>
    <scope>NUCLEOTIDE SEQUENCE [LARGE SCALE GENOMIC DNA]</scope>
    <source>
        <strain evidence="2 3">OT 569</strain>
    </source>
</reference>
<protein>
    <submittedName>
        <fullName evidence="2">Uncharacterized protein</fullName>
    </submittedName>
</protein>
<dbReference type="AlphaFoldDB" id="M2NFB8"/>
<keyword evidence="3" id="KW-1185">Reference proteome</keyword>
<evidence type="ECO:0000313" key="3">
    <source>
        <dbReference type="Proteomes" id="UP000011758"/>
    </source>
</evidence>
<keyword evidence="1" id="KW-0472">Membrane</keyword>
<proteinExistence type="predicted"/>
<dbReference type="RefSeq" id="WP_004802557.1">
    <property type="nucleotide sequence ID" value="NZ_AUGJ01000012.1"/>
</dbReference>
<evidence type="ECO:0000256" key="1">
    <source>
        <dbReference type="SAM" id="Phobius"/>
    </source>
</evidence>